<dbReference type="RefSeq" id="WP_263594324.1">
    <property type="nucleotide sequence ID" value="NZ_CP107020.1"/>
</dbReference>
<evidence type="ECO:0000256" key="1">
    <source>
        <dbReference type="SAM" id="MobiDB-lite"/>
    </source>
</evidence>
<keyword evidence="2" id="KW-1133">Transmembrane helix</keyword>
<keyword evidence="4" id="KW-1185">Reference proteome</keyword>
<feature type="region of interest" description="Disordered" evidence="1">
    <location>
        <begin position="1"/>
        <end position="66"/>
    </location>
</feature>
<organism evidence="3 4">
    <name type="scientific">Brachybacterium huguangmaarense</name>
    <dbReference type="NCBI Taxonomy" id="1652028"/>
    <lineage>
        <taxon>Bacteria</taxon>
        <taxon>Bacillati</taxon>
        <taxon>Actinomycetota</taxon>
        <taxon>Actinomycetes</taxon>
        <taxon>Micrococcales</taxon>
        <taxon>Dermabacteraceae</taxon>
        <taxon>Brachybacterium</taxon>
    </lineage>
</organism>
<feature type="compositionally biased region" description="Low complexity" evidence="1">
    <location>
        <begin position="24"/>
        <end position="49"/>
    </location>
</feature>
<name>A0ABY6G224_9MICO</name>
<dbReference type="Proteomes" id="UP001164305">
    <property type="component" value="Chromosome"/>
</dbReference>
<feature type="transmembrane region" description="Helical" evidence="2">
    <location>
        <begin position="220"/>
        <end position="243"/>
    </location>
</feature>
<protein>
    <submittedName>
        <fullName evidence="3">Uncharacterized protein</fullName>
    </submittedName>
</protein>
<dbReference type="EMBL" id="CP107020">
    <property type="protein sequence ID" value="UYG17115.1"/>
    <property type="molecule type" value="Genomic_DNA"/>
</dbReference>
<evidence type="ECO:0000313" key="4">
    <source>
        <dbReference type="Proteomes" id="UP001164305"/>
    </source>
</evidence>
<evidence type="ECO:0000313" key="3">
    <source>
        <dbReference type="EMBL" id="UYG17115.1"/>
    </source>
</evidence>
<accession>A0ABY6G224</accession>
<gene>
    <name evidence="3" type="ORF">BRM3_01375</name>
</gene>
<sequence>MSQPYQGNDGTQGGGWQPAPPQGEPSYGQSSPSYGQGSPSNGQSSAPSYGSPNAGGEYGQQAGGYSSPAPGGYGQYQAPVKRKGLKRIIFGIIAMVLGGIGVIVGAILGAVFGLLFSLSSIGDSATALGNGGEVSVTSGSYVVAVPSSDSGATCTTTGDPASSISTSPQSGDLTFTSGGDEYAVVDMVTASGDAHVSVTCTGSENVVIAPLSAGGMIGGFFVGVGLPALLGIVGLILLIWGIVARVRSGRAARGA</sequence>
<keyword evidence="2" id="KW-0472">Membrane</keyword>
<feature type="transmembrane region" description="Helical" evidence="2">
    <location>
        <begin position="88"/>
        <end position="116"/>
    </location>
</feature>
<evidence type="ECO:0000256" key="2">
    <source>
        <dbReference type="SAM" id="Phobius"/>
    </source>
</evidence>
<keyword evidence="2" id="KW-0812">Transmembrane</keyword>
<reference evidence="3" key="1">
    <citation type="submission" date="2022-10" db="EMBL/GenBank/DDBJ databases">
        <title>Whole-Genome Sequencing of Brachybacterium huguangmaarense BRM-3, Isolated from Betula schmidtii.</title>
        <authorList>
            <person name="Haam D."/>
        </authorList>
    </citation>
    <scope>NUCLEOTIDE SEQUENCE</scope>
    <source>
        <strain evidence="3">BRM-3</strain>
    </source>
</reference>
<proteinExistence type="predicted"/>